<name>A0A183AKP7_9TREM</name>
<proteinExistence type="predicted"/>
<keyword evidence="2" id="KW-1185">Reference proteome</keyword>
<evidence type="ECO:0000313" key="2">
    <source>
        <dbReference type="Proteomes" id="UP000272942"/>
    </source>
</evidence>
<reference evidence="3" key="1">
    <citation type="submission" date="2016-06" db="UniProtKB">
        <authorList>
            <consortium name="WormBaseParasite"/>
        </authorList>
    </citation>
    <scope>IDENTIFICATION</scope>
</reference>
<sequence>MFYRENSEFEWVRGHCKEAARKAWTVREAKLHDTSIAVITKHPRMLNWTSPHKSLNDNTSLCQDIKQHVAKPTK</sequence>
<reference evidence="1 2" key="2">
    <citation type="submission" date="2018-11" db="EMBL/GenBank/DDBJ databases">
        <authorList>
            <consortium name="Pathogen Informatics"/>
        </authorList>
    </citation>
    <scope>NUCLEOTIDE SEQUENCE [LARGE SCALE GENOMIC DNA]</scope>
    <source>
        <strain evidence="1 2">Egypt</strain>
    </source>
</reference>
<dbReference type="EMBL" id="UZAN01044749">
    <property type="protein sequence ID" value="VDP81384.1"/>
    <property type="molecule type" value="Genomic_DNA"/>
</dbReference>
<organism evidence="3">
    <name type="scientific">Echinostoma caproni</name>
    <dbReference type="NCBI Taxonomy" id="27848"/>
    <lineage>
        <taxon>Eukaryota</taxon>
        <taxon>Metazoa</taxon>
        <taxon>Spiralia</taxon>
        <taxon>Lophotrochozoa</taxon>
        <taxon>Platyhelminthes</taxon>
        <taxon>Trematoda</taxon>
        <taxon>Digenea</taxon>
        <taxon>Plagiorchiida</taxon>
        <taxon>Echinostomata</taxon>
        <taxon>Echinostomatoidea</taxon>
        <taxon>Echinostomatidae</taxon>
        <taxon>Echinostoma</taxon>
    </lineage>
</organism>
<dbReference type="Proteomes" id="UP000272942">
    <property type="component" value="Unassembled WGS sequence"/>
</dbReference>
<evidence type="ECO:0000313" key="3">
    <source>
        <dbReference type="WBParaSite" id="ECPE_0000754801-mRNA-1"/>
    </source>
</evidence>
<accession>A0A183AKP7</accession>
<dbReference type="WBParaSite" id="ECPE_0000754801-mRNA-1">
    <property type="protein sequence ID" value="ECPE_0000754801-mRNA-1"/>
    <property type="gene ID" value="ECPE_0000754801"/>
</dbReference>
<evidence type="ECO:0000313" key="1">
    <source>
        <dbReference type="EMBL" id="VDP81384.1"/>
    </source>
</evidence>
<gene>
    <name evidence="1" type="ORF">ECPE_LOCUS7532</name>
</gene>
<dbReference type="AlphaFoldDB" id="A0A183AKP7"/>
<protein>
    <submittedName>
        <fullName evidence="3">RNase H domain-containing protein</fullName>
    </submittedName>
</protein>